<dbReference type="EMBL" id="WIXP02000002">
    <property type="protein sequence ID" value="KAF6214232.1"/>
    <property type="molecule type" value="Genomic_DNA"/>
</dbReference>
<reference evidence="1" key="1">
    <citation type="journal article" date="2021" name="Mol. Ecol. Resour.">
        <title>Apolygus lucorum genome provides insights into omnivorousness and mesophyll feeding.</title>
        <authorList>
            <person name="Liu Y."/>
            <person name="Liu H."/>
            <person name="Wang H."/>
            <person name="Huang T."/>
            <person name="Liu B."/>
            <person name="Yang B."/>
            <person name="Yin L."/>
            <person name="Li B."/>
            <person name="Zhang Y."/>
            <person name="Zhang S."/>
            <person name="Jiang F."/>
            <person name="Zhang X."/>
            <person name="Ren Y."/>
            <person name="Wang B."/>
            <person name="Wang S."/>
            <person name="Lu Y."/>
            <person name="Wu K."/>
            <person name="Fan W."/>
            <person name="Wang G."/>
        </authorList>
    </citation>
    <scope>NUCLEOTIDE SEQUENCE</scope>
    <source>
        <strain evidence="1">12Hb</strain>
    </source>
</reference>
<evidence type="ECO:0000313" key="2">
    <source>
        <dbReference type="Proteomes" id="UP000466442"/>
    </source>
</evidence>
<comment type="caution">
    <text evidence="1">The sequence shown here is derived from an EMBL/GenBank/DDBJ whole genome shotgun (WGS) entry which is preliminary data.</text>
</comment>
<sequence>MIELASYSSVDPAAMHRRDHHDHSCLALDSIEQLSTKRRGCSRTAVDHQTRSATNIIDSLKTTPLVRKIENLPE</sequence>
<dbReference type="AlphaFoldDB" id="A0A8S9XYV4"/>
<dbReference type="Proteomes" id="UP000466442">
    <property type="component" value="Unassembled WGS sequence"/>
</dbReference>
<protein>
    <submittedName>
        <fullName evidence="1">Uncharacterized protein</fullName>
    </submittedName>
</protein>
<gene>
    <name evidence="1" type="ORF">GE061_008971</name>
</gene>
<keyword evidence="2" id="KW-1185">Reference proteome</keyword>
<accession>A0A8S9XYV4</accession>
<evidence type="ECO:0000313" key="1">
    <source>
        <dbReference type="EMBL" id="KAF6214232.1"/>
    </source>
</evidence>
<proteinExistence type="predicted"/>
<organism evidence="1 2">
    <name type="scientific">Apolygus lucorum</name>
    <name type="common">Small green plant bug</name>
    <name type="synonym">Lygocoris lucorum</name>
    <dbReference type="NCBI Taxonomy" id="248454"/>
    <lineage>
        <taxon>Eukaryota</taxon>
        <taxon>Metazoa</taxon>
        <taxon>Ecdysozoa</taxon>
        <taxon>Arthropoda</taxon>
        <taxon>Hexapoda</taxon>
        <taxon>Insecta</taxon>
        <taxon>Pterygota</taxon>
        <taxon>Neoptera</taxon>
        <taxon>Paraneoptera</taxon>
        <taxon>Hemiptera</taxon>
        <taxon>Heteroptera</taxon>
        <taxon>Panheteroptera</taxon>
        <taxon>Cimicomorpha</taxon>
        <taxon>Miridae</taxon>
        <taxon>Mirini</taxon>
        <taxon>Apolygus</taxon>
    </lineage>
</organism>
<name>A0A8S9XYV4_APOLU</name>